<dbReference type="Pfam" id="PF00581">
    <property type="entry name" value="Rhodanese"/>
    <property type="match status" value="1"/>
</dbReference>
<name>A0A0J7KJS3_LASNI</name>
<dbReference type="SUPFAM" id="SSF52821">
    <property type="entry name" value="Rhodanese/Cell cycle control phosphatase"/>
    <property type="match status" value="1"/>
</dbReference>
<organism evidence="2 3">
    <name type="scientific">Lasius niger</name>
    <name type="common">Black garden ant</name>
    <dbReference type="NCBI Taxonomy" id="67767"/>
    <lineage>
        <taxon>Eukaryota</taxon>
        <taxon>Metazoa</taxon>
        <taxon>Ecdysozoa</taxon>
        <taxon>Arthropoda</taxon>
        <taxon>Hexapoda</taxon>
        <taxon>Insecta</taxon>
        <taxon>Pterygota</taxon>
        <taxon>Neoptera</taxon>
        <taxon>Endopterygota</taxon>
        <taxon>Hymenoptera</taxon>
        <taxon>Apocrita</taxon>
        <taxon>Aculeata</taxon>
        <taxon>Formicoidea</taxon>
        <taxon>Formicidae</taxon>
        <taxon>Formicinae</taxon>
        <taxon>Lasius</taxon>
        <taxon>Lasius</taxon>
    </lineage>
</organism>
<dbReference type="AlphaFoldDB" id="A0A0J7KJS3"/>
<evidence type="ECO:0000259" key="1">
    <source>
        <dbReference type="PROSITE" id="PS50206"/>
    </source>
</evidence>
<comment type="caution">
    <text evidence="2">The sequence shown here is derived from an EMBL/GenBank/DDBJ whole genome shotgun (WGS) entry which is preliminary data.</text>
</comment>
<dbReference type="OrthoDB" id="165342at2759"/>
<protein>
    <submittedName>
        <fullName evidence="2">Dual specificity protein phosphatase mpk3-like protein</fullName>
    </submittedName>
</protein>
<dbReference type="InterPro" id="IPR001763">
    <property type="entry name" value="Rhodanese-like_dom"/>
</dbReference>
<dbReference type="STRING" id="67767.A0A0J7KJS3"/>
<accession>A0A0J7KJS3</accession>
<dbReference type="InterPro" id="IPR036873">
    <property type="entry name" value="Rhodanese-like_dom_sf"/>
</dbReference>
<dbReference type="EMBL" id="LBMM01006578">
    <property type="protein sequence ID" value="KMQ90496.1"/>
    <property type="molecule type" value="Genomic_DNA"/>
</dbReference>
<dbReference type="PROSITE" id="PS50206">
    <property type="entry name" value="RHODANESE_3"/>
    <property type="match status" value="1"/>
</dbReference>
<proteinExistence type="predicted"/>
<reference evidence="2 3" key="1">
    <citation type="submission" date="2015-04" db="EMBL/GenBank/DDBJ databases">
        <title>Lasius niger genome sequencing.</title>
        <authorList>
            <person name="Konorov E.A."/>
            <person name="Nikitin M.A."/>
            <person name="Kirill M.V."/>
            <person name="Chang P."/>
        </authorList>
    </citation>
    <scope>NUCLEOTIDE SEQUENCE [LARGE SCALE GENOMIC DNA]</scope>
    <source>
        <tissue evidence="2">Whole</tissue>
    </source>
</reference>
<gene>
    <name evidence="2" type="ORF">RF55_9747</name>
</gene>
<evidence type="ECO:0000313" key="2">
    <source>
        <dbReference type="EMBL" id="KMQ90496.1"/>
    </source>
</evidence>
<dbReference type="PaxDb" id="67767-A0A0J7KJS3"/>
<sequence length="139" mass="15087">MPGSGVAMEEDLLGPEWLFSELRSQNGPNKLLILDCRAHSDFSDAHIRGSVPLAIPSIMLRRLAAGKVDLLSTIRCLDLRNRVEVFLCGDESSRGTFVLIGDSTDPAGHQGETIQVLSRRLKSSGGNVAILIGERCIFI</sequence>
<evidence type="ECO:0000313" key="3">
    <source>
        <dbReference type="Proteomes" id="UP000036403"/>
    </source>
</evidence>
<dbReference type="Gene3D" id="3.40.250.10">
    <property type="entry name" value="Rhodanese-like domain"/>
    <property type="match status" value="1"/>
</dbReference>
<dbReference type="Proteomes" id="UP000036403">
    <property type="component" value="Unassembled WGS sequence"/>
</dbReference>
<keyword evidence="3" id="KW-1185">Reference proteome</keyword>
<feature type="domain" description="Rhodanese" evidence="1">
    <location>
        <begin position="27"/>
        <end position="135"/>
    </location>
</feature>